<feature type="transmembrane region" description="Helical" evidence="4">
    <location>
        <begin position="5"/>
        <end position="23"/>
    </location>
</feature>
<evidence type="ECO:0000256" key="1">
    <source>
        <dbReference type="ARBA" id="ARBA00022723"/>
    </source>
</evidence>
<keyword evidence="4" id="KW-0812">Transmembrane</keyword>
<keyword evidence="4" id="KW-0472">Membrane</keyword>
<dbReference type="SMART" id="SM00109">
    <property type="entry name" value="C1"/>
    <property type="match status" value="1"/>
</dbReference>
<dbReference type="Pfam" id="PF00130">
    <property type="entry name" value="C1_1"/>
    <property type="match status" value="1"/>
</dbReference>
<gene>
    <name evidence="6" type="ORF">niasHT_035619</name>
</gene>
<dbReference type="Gene3D" id="3.30.60.20">
    <property type="match status" value="1"/>
</dbReference>
<evidence type="ECO:0000256" key="2">
    <source>
        <dbReference type="ARBA" id="ARBA00022833"/>
    </source>
</evidence>
<dbReference type="EMBL" id="JBICBT010001073">
    <property type="protein sequence ID" value="KAL3084620.1"/>
    <property type="molecule type" value="Genomic_DNA"/>
</dbReference>
<dbReference type="GO" id="GO:0046872">
    <property type="term" value="F:metal ion binding"/>
    <property type="evidence" value="ECO:0007669"/>
    <property type="project" value="UniProtKB-KW"/>
</dbReference>
<name>A0ABD2J366_9BILA</name>
<feature type="region of interest" description="Disordered" evidence="3">
    <location>
        <begin position="455"/>
        <end position="483"/>
    </location>
</feature>
<dbReference type="PROSITE" id="PS50081">
    <property type="entry name" value="ZF_DAG_PE_2"/>
    <property type="match status" value="1"/>
</dbReference>
<feature type="compositionally biased region" description="Polar residues" evidence="3">
    <location>
        <begin position="559"/>
        <end position="572"/>
    </location>
</feature>
<evidence type="ECO:0000313" key="6">
    <source>
        <dbReference type="EMBL" id="KAL3084620.1"/>
    </source>
</evidence>
<proteinExistence type="predicted"/>
<dbReference type="PANTHER" id="PTHR21119:SF5">
    <property type="entry name" value="C2 DOMAIN-CONTAINING PROTEIN"/>
    <property type="match status" value="1"/>
</dbReference>
<feature type="region of interest" description="Disordered" evidence="3">
    <location>
        <begin position="812"/>
        <end position="867"/>
    </location>
</feature>
<feature type="compositionally biased region" description="Basic and acidic residues" evidence="3">
    <location>
        <begin position="816"/>
        <end position="835"/>
    </location>
</feature>
<feature type="compositionally biased region" description="Low complexity" evidence="3">
    <location>
        <begin position="735"/>
        <end position="754"/>
    </location>
</feature>
<accession>A0ABD2J366</accession>
<keyword evidence="7" id="KW-1185">Reference proteome</keyword>
<dbReference type="InterPro" id="IPR046349">
    <property type="entry name" value="C1-like_sf"/>
</dbReference>
<protein>
    <recommendedName>
        <fullName evidence="5">Phorbol-ester/DAG-type domain-containing protein</fullName>
    </recommendedName>
</protein>
<evidence type="ECO:0000259" key="5">
    <source>
        <dbReference type="PROSITE" id="PS50081"/>
    </source>
</evidence>
<evidence type="ECO:0000256" key="3">
    <source>
        <dbReference type="SAM" id="MobiDB-lite"/>
    </source>
</evidence>
<feature type="region of interest" description="Disordered" evidence="3">
    <location>
        <begin position="526"/>
        <end position="603"/>
    </location>
</feature>
<dbReference type="InterPro" id="IPR002219">
    <property type="entry name" value="PKC_DAG/PE"/>
</dbReference>
<reference evidence="6 7" key="1">
    <citation type="submission" date="2024-10" db="EMBL/GenBank/DDBJ databases">
        <authorList>
            <person name="Kim D."/>
        </authorList>
    </citation>
    <scope>NUCLEOTIDE SEQUENCE [LARGE SCALE GENOMIC DNA]</scope>
    <source>
        <strain evidence="6">BH-2024</strain>
    </source>
</reference>
<feature type="region of interest" description="Disordered" evidence="3">
    <location>
        <begin position="685"/>
        <end position="704"/>
    </location>
</feature>
<evidence type="ECO:0000313" key="7">
    <source>
        <dbReference type="Proteomes" id="UP001620626"/>
    </source>
</evidence>
<dbReference type="SUPFAM" id="SSF57889">
    <property type="entry name" value="Cysteine-rich domain"/>
    <property type="match status" value="1"/>
</dbReference>
<organism evidence="6 7">
    <name type="scientific">Heterodera trifolii</name>
    <dbReference type="NCBI Taxonomy" id="157864"/>
    <lineage>
        <taxon>Eukaryota</taxon>
        <taxon>Metazoa</taxon>
        <taxon>Ecdysozoa</taxon>
        <taxon>Nematoda</taxon>
        <taxon>Chromadorea</taxon>
        <taxon>Rhabditida</taxon>
        <taxon>Tylenchina</taxon>
        <taxon>Tylenchomorpha</taxon>
        <taxon>Tylenchoidea</taxon>
        <taxon>Heteroderidae</taxon>
        <taxon>Heteroderinae</taxon>
        <taxon>Heterodera</taxon>
    </lineage>
</organism>
<feature type="compositionally biased region" description="Low complexity" evidence="3">
    <location>
        <begin position="473"/>
        <end position="483"/>
    </location>
</feature>
<dbReference type="PANTHER" id="PTHR21119">
    <property type="entry name" value="C2 DOMAIN-CONTAINING PROTEIN"/>
    <property type="match status" value="1"/>
</dbReference>
<feature type="region of interest" description="Disordered" evidence="3">
    <location>
        <begin position="733"/>
        <end position="757"/>
    </location>
</feature>
<dbReference type="AlphaFoldDB" id="A0ABD2J366"/>
<dbReference type="InterPro" id="IPR039934">
    <property type="entry name" value="C2CD2/C2CD2L"/>
</dbReference>
<sequence>MDGFWWICAAWLFVAVVSLYVFFSRRSAGPKVPTIQIDDENGFSLETQQNFANDLLNWLLWGNSGTNLGTEQQLVLSPLLAKFVLNSLNEAAQRVGKKTATIDLKFDNLSAQTVDSQSIQICSKQSLFHNIRVHPNEASGNYLSIHTKLSYTKKSMDDGIRLDISVSTDEQNQPRTARQNGIQMRKIPIVMGPSLEHYTVIIDQINGDVETRLVFIAGELFVISCFRDRPTIQLRMVGTNSKADEILSYIKRCIISAVLNFSIGELLYPDNESIERASKARLSAEYRNLSFVNEMYPTSQTPTLQKTPPRSMSPKFPIIVEDMISPEELASANRLNIQLIEIFGVSFKFNQQPFVCIEMDEPNQRFLSIKADHQGQGPDGQPKAFWDEHRANFEFTISPVSNELLFEVFYEEEAKLGSQSANCVRERKFCGTAILSLAELRQAVQQQRRTIELQLQGRPYMEEKQQQQRNRKPSQQQLQQQQHQQEMYGVLVIRASLRNCHGTNRPLVKQQSTEFVVPLENGHHNHQLTQSTKSWSPFAYPGDNQQHHPPPLSPPIKKYSTTGSESSSTIKRSLTRQKQHYIYNVTDDEGHSPSYDRQYGAGSSCSPDPCYNKASPARTQFEYQTTNNVVTDVQSQQQQPIRPVGAVRKTTSDTNALFQYDAQTNGSVERKKSAPISTMLSVSAKQQQQQQLQQQEPEMSSTKFAASQLVTKQHSLNDETLNNNEFEHLFEQQKKLSVQQQQQQQQQQRPQASQGHPAMATFEMPDKMKRLAVGSDPVEFERISRERDRKAAPKKRERSFFEQVRARLAGPVRLLPGRDGKRAKSYDDNENRPMEEVAASMPTSRDQSQARQMRQRKGSNNNNQFEPVYNQQIFVNTTTTPAADAFNGGSAAQSMLNLEHSPKNAVENGGHSSQLVLELIGTEEEKPRYYAIPSEVQSEPAVIKLMQSGKKLHIYEWHIFVAVKPRGRVLCAVCGKKIGGNFTTRQAYQCRDCRMACHKSCHLSTNWACTNSSIFSMNIEEVDWPEFLRHNQLKEFISSVGL</sequence>
<dbReference type="Proteomes" id="UP001620626">
    <property type="component" value="Unassembled WGS sequence"/>
</dbReference>
<keyword evidence="4" id="KW-1133">Transmembrane helix</keyword>
<feature type="compositionally biased region" description="Low complexity" evidence="3">
    <location>
        <begin position="686"/>
        <end position="695"/>
    </location>
</feature>
<keyword evidence="1" id="KW-0479">Metal-binding</keyword>
<evidence type="ECO:0000256" key="4">
    <source>
        <dbReference type="SAM" id="Phobius"/>
    </source>
</evidence>
<keyword evidence="2" id="KW-0862">Zinc</keyword>
<feature type="domain" description="Phorbol-ester/DAG-type" evidence="5">
    <location>
        <begin position="957"/>
        <end position="1009"/>
    </location>
</feature>
<comment type="caution">
    <text evidence="6">The sequence shown here is derived from an EMBL/GenBank/DDBJ whole genome shotgun (WGS) entry which is preliminary data.</text>
</comment>
<feature type="compositionally biased region" description="Polar residues" evidence="3">
    <location>
        <begin position="841"/>
        <end position="867"/>
    </location>
</feature>